<accession>A0A1V8S849</accession>
<proteinExistence type="predicted"/>
<dbReference type="OrthoDB" id="5392716at2759"/>
<feature type="compositionally biased region" description="Polar residues" evidence="2">
    <location>
        <begin position="739"/>
        <end position="748"/>
    </location>
</feature>
<feature type="region of interest" description="Disordered" evidence="2">
    <location>
        <begin position="713"/>
        <end position="748"/>
    </location>
</feature>
<comment type="caution">
    <text evidence="3">The sequence shown here is derived from an EMBL/GenBank/DDBJ whole genome shotgun (WGS) entry which is preliminary data.</text>
</comment>
<gene>
    <name evidence="3" type="ORF">B0A48_18800</name>
</gene>
<sequence length="748" mass="83633">MLNDADLYIRDRLANRLAFLAVYIPIIRSESLDFVQVWNHHLIRKQKGDHIISGRPYQIYNYPELSSGIACGVPVDQEALDRMIADIIGFDLDEYLPAHTKQWYNEELIALGFEGLDGRQFLPDRKTRRHQAVLDECPRPADPTKFWRANAPLRQAMANLYEANVAAGRPLDLDMDPVDFRERDANGEAHNEDGREYARLRRDLLLHANEADNMDENAERRQELERQIQETEDAGEVARGVCDGYTAGCTVLMQLDKNRLAAASLWIRSNRRYTGRAIRLRTRCGFAADSLQQIRPVCVLGNMIPFAVDSPPPRNSKAEYLALLLLPLFIKPYLSSNRNMSSNVWDVYCAKGGFKHADVYSDYESCGACMLLNPNLPARPAPQRHNSNSEANVIPQRIAAQSAHEARTTGQSGMRAFPSIPDRAIVEVARQAAFDQRRPTHAGAGTVAGRRAAAAAAQGHPPPNTGATRPVRVAEPSYRYKVAVYTQYIYTAMDGSDELFDEIFYTGWKDSFYGEAYEASGASLVDFILSRGPQGTLLDVYNLPDYHEHFLCEYDFSDNHYPTPIAYTVGESLQQQWPKFDSHKKHGKEIGIVVRQRGIQEPGTASLPASQPPTPTPRKPANKKKANDASLPASLTASLTPKKKPTPKKKATTGAGKRGKPTSQDTNNDDDDEGSLFVKRIKKERTFKALKINPAQPPAFVNLDTPLRIKKERTFSTPKVNPTQPPPFVELDTLLPLPSRQSSPELSE</sequence>
<evidence type="ECO:0000256" key="2">
    <source>
        <dbReference type="SAM" id="MobiDB-lite"/>
    </source>
</evidence>
<feature type="region of interest" description="Disordered" evidence="2">
    <location>
        <begin position="436"/>
        <end position="470"/>
    </location>
</feature>
<feature type="non-terminal residue" evidence="3">
    <location>
        <position position="748"/>
    </location>
</feature>
<organism evidence="3 4">
    <name type="scientific">Cryoendolithus antarcticus</name>
    <dbReference type="NCBI Taxonomy" id="1507870"/>
    <lineage>
        <taxon>Eukaryota</taxon>
        <taxon>Fungi</taxon>
        <taxon>Dikarya</taxon>
        <taxon>Ascomycota</taxon>
        <taxon>Pezizomycotina</taxon>
        <taxon>Dothideomycetes</taxon>
        <taxon>Dothideomycetidae</taxon>
        <taxon>Cladosporiales</taxon>
        <taxon>Cladosporiaceae</taxon>
        <taxon>Cryoendolithus</taxon>
    </lineage>
</organism>
<keyword evidence="1" id="KW-0175">Coiled coil</keyword>
<evidence type="ECO:0000256" key="1">
    <source>
        <dbReference type="SAM" id="Coils"/>
    </source>
</evidence>
<reference evidence="4" key="1">
    <citation type="submission" date="2017-03" db="EMBL/GenBank/DDBJ databases">
        <title>Genomes of endolithic fungi from Antarctica.</title>
        <authorList>
            <person name="Coleine C."/>
            <person name="Masonjones S."/>
            <person name="Stajich J.E."/>
        </authorList>
    </citation>
    <scope>NUCLEOTIDE SEQUENCE [LARGE SCALE GENOMIC DNA]</scope>
    <source>
        <strain evidence="4">CCFEE 5527</strain>
    </source>
</reference>
<evidence type="ECO:0000313" key="3">
    <source>
        <dbReference type="EMBL" id="OQN95100.1"/>
    </source>
</evidence>
<evidence type="ECO:0000313" key="4">
    <source>
        <dbReference type="Proteomes" id="UP000192596"/>
    </source>
</evidence>
<feature type="coiled-coil region" evidence="1">
    <location>
        <begin position="207"/>
        <end position="234"/>
    </location>
</feature>
<dbReference type="AlphaFoldDB" id="A0A1V8S849"/>
<name>A0A1V8S849_9PEZI</name>
<dbReference type="EMBL" id="NAJO01000182">
    <property type="protein sequence ID" value="OQN95100.1"/>
    <property type="molecule type" value="Genomic_DNA"/>
</dbReference>
<dbReference type="InParanoid" id="A0A1V8S849"/>
<keyword evidence="4" id="KW-1185">Reference proteome</keyword>
<dbReference type="Proteomes" id="UP000192596">
    <property type="component" value="Unassembled WGS sequence"/>
</dbReference>
<feature type="compositionally biased region" description="Low complexity" evidence="2">
    <location>
        <begin position="442"/>
        <end position="459"/>
    </location>
</feature>
<dbReference type="STRING" id="1507870.A0A1V8S849"/>
<feature type="region of interest" description="Disordered" evidence="2">
    <location>
        <begin position="601"/>
        <end position="674"/>
    </location>
</feature>
<protein>
    <submittedName>
        <fullName evidence="3">Uncharacterized protein</fullName>
    </submittedName>
</protein>
<feature type="compositionally biased region" description="Basic residues" evidence="2">
    <location>
        <begin position="641"/>
        <end position="651"/>
    </location>
</feature>